<dbReference type="AlphaFoldDB" id="A0A229RDV1"/>
<evidence type="ECO:0008006" key="3">
    <source>
        <dbReference type="Google" id="ProtNLM"/>
    </source>
</evidence>
<accession>A0A229RDV1</accession>
<dbReference type="Proteomes" id="UP000215563">
    <property type="component" value="Unassembled WGS sequence"/>
</dbReference>
<protein>
    <recommendedName>
        <fullName evidence="3">SMI1/KNR4 family protein</fullName>
    </recommendedName>
</protein>
<dbReference type="InterPro" id="IPR037883">
    <property type="entry name" value="Knr4/Smi1-like_sf"/>
</dbReference>
<dbReference type="OrthoDB" id="5572373at2"/>
<sequence>MTDEHPTSLVEDIARLVGWHDTARPKKPWSDVERELGTRLPSDYKALLTRLPGGVFRNINIHSPAASEQAWNDFKNNLDQELQILGDEDLEYLAKVNYRVFPEPGGLLPWGSDGQGGTFCWITEPADPDTWRITYYSQGSDEWREHPGPVTRLLYEILTNTGEDNILGWDFTELPVEFIPSSTHH</sequence>
<dbReference type="EMBL" id="NMQU01000112">
    <property type="protein sequence ID" value="OXM44817.1"/>
    <property type="molecule type" value="Genomic_DNA"/>
</dbReference>
<comment type="caution">
    <text evidence="1">The sequence shown here is derived from an EMBL/GenBank/DDBJ whole genome shotgun (WGS) entry which is preliminary data.</text>
</comment>
<reference evidence="1 2" key="1">
    <citation type="submission" date="2017-07" db="EMBL/GenBank/DDBJ databases">
        <title>Amycolatopsis alba DSM 44262 Genome sequencing and assembly.</title>
        <authorList>
            <person name="Kaur N."/>
            <person name="Mayilraj S."/>
        </authorList>
    </citation>
    <scope>NUCLEOTIDE SEQUENCE [LARGE SCALE GENOMIC DNA]</scope>
    <source>
        <strain evidence="1 2">DSM 44262</strain>
    </source>
</reference>
<evidence type="ECO:0000313" key="2">
    <source>
        <dbReference type="Proteomes" id="UP000215563"/>
    </source>
</evidence>
<keyword evidence="2" id="KW-1185">Reference proteome</keyword>
<dbReference type="SUPFAM" id="SSF160631">
    <property type="entry name" value="SMI1/KNR4-like"/>
    <property type="match status" value="1"/>
</dbReference>
<evidence type="ECO:0000313" key="1">
    <source>
        <dbReference type="EMBL" id="OXM44817.1"/>
    </source>
</evidence>
<dbReference type="Gene3D" id="3.40.1580.10">
    <property type="entry name" value="SMI1/KNR4-like"/>
    <property type="match status" value="1"/>
</dbReference>
<dbReference type="Pfam" id="PF14568">
    <property type="entry name" value="SUKH_6"/>
    <property type="match status" value="1"/>
</dbReference>
<proteinExistence type="predicted"/>
<gene>
    <name evidence="1" type="ORF">CFP75_33390</name>
</gene>
<name>A0A229RDV1_AMYAL</name>
<dbReference type="RefSeq" id="WP_020634965.1">
    <property type="nucleotide sequence ID" value="NZ_KB913032.1"/>
</dbReference>
<organism evidence="1 2">
    <name type="scientific">Amycolatopsis alba DSM 44262</name>
    <dbReference type="NCBI Taxonomy" id="1125972"/>
    <lineage>
        <taxon>Bacteria</taxon>
        <taxon>Bacillati</taxon>
        <taxon>Actinomycetota</taxon>
        <taxon>Actinomycetes</taxon>
        <taxon>Pseudonocardiales</taxon>
        <taxon>Pseudonocardiaceae</taxon>
        <taxon>Amycolatopsis</taxon>
    </lineage>
</organism>